<organism evidence="1 2">
    <name type="scientific">Neolewinella xylanilytica</name>
    <dbReference type="NCBI Taxonomy" id="1514080"/>
    <lineage>
        <taxon>Bacteria</taxon>
        <taxon>Pseudomonadati</taxon>
        <taxon>Bacteroidota</taxon>
        <taxon>Saprospiria</taxon>
        <taxon>Saprospirales</taxon>
        <taxon>Lewinellaceae</taxon>
        <taxon>Neolewinella</taxon>
    </lineage>
</organism>
<comment type="caution">
    <text evidence="1">The sequence shown here is derived from an EMBL/GenBank/DDBJ whole genome shotgun (WGS) entry which is preliminary data.</text>
</comment>
<evidence type="ECO:0000313" key="2">
    <source>
        <dbReference type="Proteomes" id="UP000237662"/>
    </source>
</evidence>
<dbReference type="OrthoDB" id="1491243at2"/>
<reference evidence="1 2" key="1">
    <citation type="submission" date="2018-02" db="EMBL/GenBank/DDBJ databases">
        <title>Genomic Encyclopedia of Archaeal and Bacterial Type Strains, Phase II (KMG-II): from individual species to whole genera.</title>
        <authorList>
            <person name="Goeker M."/>
        </authorList>
    </citation>
    <scope>NUCLEOTIDE SEQUENCE [LARGE SCALE GENOMIC DNA]</scope>
    <source>
        <strain evidence="1 2">DSM 29526</strain>
    </source>
</reference>
<dbReference type="Proteomes" id="UP000237662">
    <property type="component" value="Unassembled WGS sequence"/>
</dbReference>
<name>A0A2S6I3P0_9BACT</name>
<accession>A0A2S6I3P0</accession>
<proteinExistence type="predicted"/>
<evidence type="ECO:0000313" key="1">
    <source>
        <dbReference type="EMBL" id="PPK85780.1"/>
    </source>
</evidence>
<keyword evidence="2" id="KW-1185">Reference proteome</keyword>
<sequence length="298" mass="33375">MRHALFFSLLISVCTLRGQNYEDRINREVVIGDTTQTHQVILRDYSRLRGTVTEVRSDSFFLKVASVPESLAIPTDALRHLGLYRPERSPELVSPRPAREIADLDDLTLVRTALPFATDRRFQTVMLAYNAIEWRFGEHFEIGTGIAGPLGVLFNQRYRTSLTPYLHVGLSNELLLFPLIGSSADFPVVGDLTTLLTVGNATQFFNAGVGLFYGGGGNDGPTYNYRVGAGVRVSRRVHLYGEMLGYFDPFDGFGLLPSLNVAVAKRRHRWSYGIMSVFLDSEFNPAVPIPYISYTVYH</sequence>
<protein>
    <submittedName>
        <fullName evidence="1">Uncharacterized protein</fullName>
    </submittedName>
</protein>
<dbReference type="AlphaFoldDB" id="A0A2S6I3P0"/>
<dbReference type="RefSeq" id="WP_104420268.1">
    <property type="nucleotide sequence ID" value="NZ_PTJC01000006.1"/>
</dbReference>
<gene>
    <name evidence="1" type="ORF">CLV84_2687</name>
</gene>
<dbReference type="EMBL" id="PTJC01000006">
    <property type="protein sequence ID" value="PPK85780.1"/>
    <property type="molecule type" value="Genomic_DNA"/>
</dbReference>